<dbReference type="PANTHER" id="PTHR43817:SF1">
    <property type="entry name" value="HYDROLASE, FAMILY 43, PUTATIVE (AFU_ORTHOLOGUE AFUA_3G01660)-RELATED"/>
    <property type="match status" value="1"/>
</dbReference>
<name>A0ABZ0J0C5_9BACT</name>
<keyword evidence="4 5" id="KW-0326">Glycosidase</keyword>
<keyword evidence="2" id="KW-0732">Signal</keyword>
<keyword evidence="3 5" id="KW-0378">Hydrolase</keyword>
<reference evidence="6 7" key="1">
    <citation type="journal article" date="2023" name="Microbiol. Resour. Announc.">
        <title>Complete Genome Sequence of Imperialibacter roseus strain P4T.</title>
        <authorList>
            <person name="Tizabi D.R."/>
            <person name="Bachvaroff T."/>
            <person name="Hill R.T."/>
        </authorList>
    </citation>
    <scope>NUCLEOTIDE SEQUENCE [LARGE SCALE GENOMIC DNA]</scope>
    <source>
        <strain evidence="6 7">P4T</strain>
    </source>
</reference>
<evidence type="ECO:0000313" key="6">
    <source>
        <dbReference type="EMBL" id="WOK09381.1"/>
    </source>
</evidence>
<proteinExistence type="inferred from homology"/>
<evidence type="ECO:0000256" key="3">
    <source>
        <dbReference type="ARBA" id="ARBA00022801"/>
    </source>
</evidence>
<dbReference type="GO" id="GO:0016787">
    <property type="term" value="F:hydrolase activity"/>
    <property type="evidence" value="ECO:0007669"/>
    <property type="project" value="UniProtKB-KW"/>
</dbReference>
<protein>
    <submittedName>
        <fullName evidence="6">Glycoside hydrolase family 43 protein</fullName>
    </submittedName>
</protein>
<dbReference type="CDD" id="cd18820">
    <property type="entry name" value="GH43_LbAraf43-like"/>
    <property type="match status" value="1"/>
</dbReference>
<dbReference type="SUPFAM" id="SSF75005">
    <property type="entry name" value="Arabinanase/levansucrase/invertase"/>
    <property type="match status" value="1"/>
</dbReference>
<dbReference type="Proteomes" id="UP001302349">
    <property type="component" value="Chromosome"/>
</dbReference>
<evidence type="ECO:0000256" key="1">
    <source>
        <dbReference type="ARBA" id="ARBA00009865"/>
    </source>
</evidence>
<dbReference type="EMBL" id="CP136051">
    <property type="protein sequence ID" value="WOK09381.1"/>
    <property type="molecule type" value="Genomic_DNA"/>
</dbReference>
<dbReference type="PROSITE" id="PS51257">
    <property type="entry name" value="PROKAR_LIPOPROTEIN"/>
    <property type="match status" value="1"/>
</dbReference>
<evidence type="ECO:0000256" key="2">
    <source>
        <dbReference type="ARBA" id="ARBA00022729"/>
    </source>
</evidence>
<dbReference type="RefSeq" id="WP_317492000.1">
    <property type="nucleotide sequence ID" value="NZ_CP136051.1"/>
</dbReference>
<keyword evidence="7" id="KW-1185">Reference proteome</keyword>
<gene>
    <name evidence="6" type="ORF">RT717_12100</name>
</gene>
<evidence type="ECO:0000256" key="4">
    <source>
        <dbReference type="ARBA" id="ARBA00023295"/>
    </source>
</evidence>
<organism evidence="6 7">
    <name type="scientific">Imperialibacter roseus</name>
    <dbReference type="NCBI Taxonomy" id="1324217"/>
    <lineage>
        <taxon>Bacteria</taxon>
        <taxon>Pseudomonadati</taxon>
        <taxon>Bacteroidota</taxon>
        <taxon>Cytophagia</taxon>
        <taxon>Cytophagales</taxon>
        <taxon>Flammeovirgaceae</taxon>
        <taxon>Imperialibacter</taxon>
    </lineage>
</organism>
<dbReference type="InterPro" id="IPR006710">
    <property type="entry name" value="Glyco_hydro_43"/>
</dbReference>
<evidence type="ECO:0000313" key="7">
    <source>
        <dbReference type="Proteomes" id="UP001302349"/>
    </source>
</evidence>
<dbReference type="Pfam" id="PF04616">
    <property type="entry name" value="Glyco_hydro_43"/>
    <property type="match status" value="1"/>
</dbReference>
<dbReference type="Gene3D" id="2.115.10.20">
    <property type="entry name" value="Glycosyl hydrolase domain, family 43"/>
    <property type="match status" value="1"/>
</dbReference>
<evidence type="ECO:0000256" key="5">
    <source>
        <dbReference type="RuleBase" id="RU361187"/>
    </source>
</evidence>
<dbReference type="PANTHER" id="PTHR43817">
    <property type="entry name" value="GLYCOSYL HYDROLASE"/>
    <property type="match status" value="1"/>
</dbReference>
<accession>A0ABZ0J0C5</accession>
<sequence length="350" mass="39347">MIRIPYAFFFMLLFYGCNQKKTQKTTSLSEIITNPIVDSGADPWIIRQGSTFHYCYAKGGGIYVKSVQKFSNLNGAEEHVVWQAPDTGSYSREVWAPELHKIDSKWYVYFAADDGENKNHRMHVLSSSSDIPHSGFSYAGKVSDDTDKWAIDGTVFTLNGKTYFVWSGWEGEVNEAQHLYIAEMSSPTQISSERVRISSPEFEWEKRGSSEELPTINEGPQVLQKGGRTFIVYSASGSWSNDYCLGLLELKGGDPMLPDLWEKSERPVFSGTEQVISPGHASFIISGGQDYIVYHAMPVKGGGWASRQVRIQPFSWKEGKPDFGVPVENEVEVNIEYFTNQLTPGQQAQR</sequence>
<comment type="similarity">
    <text evidence="1 5">Belongs to the glycosyl hydrolase 43 family.</text>
</comment>
<dbReference type="InterPro" id="IPR023296">
    <property type="entry name" value="Glyco_hydro_beta-prop_sf"/>
</dbReference>